<feature type="region of interest" description="Disordered" evidence="2">
    <location>
        <begin position="1722"/>
        <end position="1808"/>
    </location>
</feature>
<name>A0A9X0CEQ4_9CNID</name>
<dbReference type="OrthoDB" id="10255522at2759"/>
<keyword evidence="1" id="KW-0175">Coiled coil</keyword>
<comment type="caution">
    <text evidence="3">The sequence shown here is derived from an EMBL/GenBank/DDBJ whole genome shotgun (WGS) entry which is preliminary data.</text>
</comment>
<feature type="coiled-coil region" evidence="1">
    <location>
        <begin position="680"/>
        <end position="1023"/>
    </location>
</feature>
<evidence type="ECO:0000256" key="2">
    <source>
        <dbReference type="SAM" id="MobiDB-lite"/>
    </source>
</evidence>
<evidence type="ECO:0000256" key="1">
    <source>
        <dbReference type="SAM" id="Coils"/>
    </source>
</evidence>
<feature type="coiled-coil region" evidence="1">
    <location>
        <begin position="3"/>
        <end position="184"/>
    </location>
</feature>
<feature type="coiled-coil region" evidence="1">
    <location>
        <begin position="1179"/>
        <end position="1378"/>
    </location>
</feature>
<reference evidence="3" key="1">
    <citation type="submission" date="2023-01" db="EMBL/GenBank/DDBJ databases">
        <title>Genome assembly of the deep-sea coral Lophelia pertusa.</title>
        <authorList>
            <person name="Herrera S."/>
            <person name="Cordes E."/>
        </authorList>
    </citation>
    <scope>NUCLEOTIDE SEQUENCE</scope>
    <source>
        <strain evidence="3">USNM1676648</strain>
        <tissue evidence="3">Polyp</tissue>
    </source>
</reference>
<organism evidence="3 4">
    <name type="scientific">Desmophyllum pertusum</name>
    <dbReference type="NCBI Taxonomy" id="174260"/>
    <lineage>
        <taxon>Eukaryota</taxon>
        <taxon>Metazoa</taxon>
        <taxon>Cnidaria</taxon>
        <taxon>Anthozoa</taxon>
        <taxon>Hexacorallia</taxon>
        <taxon>Scleractinia</taxon>
        <taxon>Caryophylliina</taxon>
        <taxon>Caryophylliidae</taxon>
        <taxon>Desmophyllum</taxon>
    </lineage>
</organism>
<dbReference type="Proteomes" id="UP001163046">
    <property type="component" value="Unassembled WGS sequence"/>
</dbReference>
<feature type="compositionally biased region" description="Polar residues" evidence="2">
    <location>
        <begin position="1666"/>
        <end position="1679"/>
    </location>
</feature>
<dbReference type="SUPFAM" id="SSF57997">
    <property type="entry name" value="Tropomyosin"/>
    <property type="match status" value="3"/>
</dbReference>
<dbReference type="EMBL" id="MU827805">
    <property type="protein sequence ID" value="KAJ7325997.1"/>
    <property type="molecule type" value="Genomic_DNA"/>
</dbReference>
<feature type="region of interest" description="Disordered" evidence="2">
    <location>
        <begin position="1627"/>
        <end position="1706"/>
    </location>
</feature>
<feature type="coiled-coil region" evidence="1">
    <location>
        <begin position="1077"/>
        <end position="1146"/>
    </location>
</feature>
<dbReference type="PANTHER" id="PTHR43941">
    <property type="entry name" value="STRUCTURAL MAINTENANCE OF CHROMOSOMES PROTEIN 2"/>
    <property type="match status" value="1"/>
</dbReference>
<feature type="compositionally biased region" description="Low complexity" evidence="2">
    <location>
        <begin position="1785"/>
        <end position="1808"/>
    </location>
</feature>
<accession>A0A9X0CEQ4</accession>
<sequence length="1808" mass="211223">MKVKALDHENEDLNRELIKDQKRISVLEGDIHRFNVEKNNLLGELEKVRGVLDKQREENMILQREVSELRAIVDNFDKTTEEKNKQIEWYRSTNKNLEEEVTNLKRKIATYREDYDKAQHDVAALTLKVQELESKIDGLQHSLELSDNEKNKLKQEKTTLLTSLNDYKTNFANAKREVDRLQNEILSINPERDRLQSDITIINKKYVNIQSTQSDKREKKPTDAATLKRLKDLEESYQRVLNEKEDAERRYLDGKRRISKLELEHGDCSRIIQSLEHELSLKVKRITDLEDSLSELHGRDVVDEGDYKTLRKKMVSLEQELQSSKNKVFRLEAYKTSYEEKLKDLQEDLLASQQKTAQTETMLQASQDQLSAQQKDLLEALKKMADWESAYKSANNAKIELQRTVQTSQSKIISLEEELQNQMKENAQLKGSLDQIRARNDTLREDINHLQKKLIEQQKYYEEQIHELVEKKAIIERLQEENDYLEGDRAELKEELDRVRTELDKTIMEQRDTKFELQKLHIQYTELEGTVRILKDENERLKMELASLQKLADYETIKIERDTLKRENNALRDKVSGLDNSLEEVKKERRKLQDKVLELQKTVSERTQEIQILTAENKKVTLELQALRRRFEDLQEEETEWGQERDMLVKEVENMQRKLHDIVLESQKEKVTEVSSEQIFSTMEADFKKLQEREAELQLELLAALKKVSTLEHELETEREKNDGLQGSNRVFEERVTILKREVVEYQTRISKVETDYEHIQERNKELLDHLAELEIQLESVKDSSKLSQQGRSGLENEVISLRTKVKKLQIQVEEDRKIQENLKAQLADYKNVGDNQSRDFAGRVNELRVEIETYRKEIVDKERMVKEMQNKYADLEDDIHKIRRDFQNKQLECDDYIKDLEGSNQQKADMEIEINTLRGQIRNFEIILEEHEKDKSELKLNINEIVSKGTNQSNDLKKQIKDAINQVEVCKREIIEKETIIRELRERVSQTEHQLHITKTELETKENDCEDHIKDLEDTTKEKSGMEVELLALRSKITKLTVHIETERAEKAHFQAQLVDTRNRGDQESTGYAKFVTELQTKVDNTKREISVKEDEIEHLKYEMEVTRRDLLSKDGEFKISLEKIEQITKEKSELTVEIMSLREKVIFLEGDVQKEKIGREGIERQLVDSASKGETDAKFMSEQIIEIQTRVESYKKEIIEKETIIEKLRFQTTSYEQEVDRLKRDFSSKKNECDRYLQDIDRLKHNTSEQLVEINSLRNTINKLEIHITDIRKDKEVVVAQADELKNKGESEASVMYEQIIEIQTRIEEYRTEIIEKETVIEKLRVLVSNNDGEIDKLRRDLDTREVECDGYIREIEKLNQEKYDLEAQNSTIRSKFDVLVKRMDEARADRSLTESETNVLLIKITEIETRIEVYKTEIIEKETLIERLRILNNTNEQDLERLKRELSNKQVECDGYISEIQILNQKLAEIDIELNHRNSRVLKLEGFLDDEKRDKDIQIKNVKSTFEIDFTSLRRELETKILECNGYIKEIEELNQEIFRLKGLLRPEREVEAHYTTSYIMPPKGVTVTREMVVPQESTQTESSSSTFGHTEFMVDVKEKPTKSVEISNYEMSPKRMVKIRSPFEARSQDSTDSSEQSTSTVTTKITRIQRSVSGGADEPSITVVSNNGDMTNNAPPSGPVRITHLESSSSSPKQVESRGPASPIRVKVEAEETLQFEPVQLHVDRKPLQQSSSTRYQTVDTHFSTGGGEGRDGSTSGRTRETSTRTRNVPAELKEQRVGFSRSGSSSGSTSSSRQKGTSKTSEL</sequence>
<dbReference type="Gene3D" id="1.20.5.340">
    <property type="match status" value="1"/>
</dbReference>
<protein>
    <submittedName>
        <fullName evidence="3">Uncharacterized protein</fullName>
    </submittedName>
</protein>
<dbReference type="Gene3D" id="1.10.287.1490">
    <property type="match status" value="3"/>
</dbReference>
<evidence type="ECO:0000313" key="3">
    <source>
        <dbReference type="EMBL" id="KAJ7325997.1"/>
    </source>
</evidence>
<feature type="coiled-coil region" evidence="1">
    <location>
        <begin position="227"/>
        <end position="644"/>
    </location>
</feature>
<feature type="coiled-coil region" evidence="1">
    <location>
        <begin position="1428"/>
        <end position="1462"/>
    </location>
</feature>
<evidence type="ECO:0000313" key="4">
    <source>
        <dbReference type="Proteomes" id="UP001163046"/>
    </source>
</evidence>
<gene>
    <name evidence="3" type="ORF">OS493_028719</name>
</gene>
<keyword evidence="4" id="KW-1185">Reference proteome</keyword>
<proteinExistence type="predicted"/>
<feature type="compositionally biased region" description="Low complexity" evidence="2">
    <location>
        <begin position="1634"/>
        <end position="1647"/>
    </location>
</feature>
<feature type="compositionally biased region" description="Polar residues" evidence="2">
    <location>
        <begin position="1732"/>
        <end position="1747"/>
    </location>
</feature>